<dbReference type="STRING" id="1382522.W6MKT1"/>
<dbReference type="AlphaFoldDB" id="W6MKT1"/>
<evidence type="ECO:0000256" key="8">
    <source>
        <dbReference type="ARBA" id="ARBA00047995"/>
    </source>
</evidence>
<evidence type="ECO:0000259" key="12">
    <source>
        <dbReference type="PROSITE" id="PS51194"/>
    </source>
</evidence>
<dbReference type="PROSITE" id="PS51192">
    <property type="entry name" value="HELICASE_ATP_BIND_1"/>
    <property type="match status" value="1"/>
</dbReference>
<feature type="compositionally biased region" description="Low complexity" evidence="10">
    <location>
        <begin position="722"/>
        <end position="733"/>
    </location>
</feature>
<dbReference type="PANTHER" id="PTHR14025:SF20">
    <property type="entry name" value="FANCONI ANEMIA GROUP M PROTEIN"/>
    <property type="match status" value="1"/>
</dbReference>
<dbReference type="InterPro" id="IPR006935">
    <property type="entry name" value="Helicase/UvrB_N"/>
</dbReference>
<feature type="domain" description="Helicase C-terminal" evidence="12">
    <location>
        <begin position="456"/>
        <end position="678"/>
    </location>
</feature>
<dbReference type="Gene3D" id="3.40.50.300">
    <property type="entry name" value="P-loop containing nucleotide triphosphate hydrolases"/>
    <property type="match status" value="2"/>
</dbReference>
<dbReference type="FunFam" id="3.40.50.300:FF:000861">
    <property type="entry name" value="Fanconi anemia, complementation group M"/>
    <property type="match status" value="1"/>
</dbReference>
<feature type="region of interest" description="Disordered" evidence="10">
    <location>
        <begin position="722"/>
        <end position="745"/>
    </location>
</feature>
<dbReference type="InterPro" id="IPR014001">
    <property type="entry name" value="Helicase_ATP-bd"/>
</dbReference>
<protein>
    <recommendedName>
        <fullName evidence="9">ATP-dependent DNA helicase</fullName>
        <ecNumber evidence="9">3.6.4.12</ecNumber>
    </recommendedName>
</protein>
<feature type="region of interest" description="Disordered" evidence="10">
    <location>
        <begin position="821"/>
        <end position="856"/>
    </location>
</feature>
<gene>
    <name evidence="13" type="ORF">KUCA_T00002626001</name>
</gene>
<evidence type="ECO:0000256" key="9">
    <source>
        <dbReference type="RuleBase" id="RU367027"/>
    </source>
</evidence>
<evidence type="ECO:0000256" key="6">
    <source>
        <dbReference type="ARBA" id="ARBA00022840"/>
    </source>
</evidence>
<sequence>MSEDVFQSLDSFDSFDDDDLLEITPLASNVEQMYEDQERLIVSKKPGRSQMTLDGSVITQEEEEYVYKEISKPITFKNHHNLDLQALKTFVYPTNLEFRDYQFDIVTKSLTQNVLCTLPTGLGKTFIASTVMLNFYRWTTDSKIIFMAPTRPLVAQQVKACFGITGIPRHDTAILLDKVKKNRAEIWAEKRVFFTTPQVVENDLSSGFVDPKKIVCIVVDEAHRAKGNYSYVNVVKFIRRFSNSFRVLALTATPSADVEGVQQIIDNLMISKVAVRTEKSIDIVKYMKRRKVEKIQCDPTPDMVQILELVAEAASPILKKANDAHIYEARDPVKINAFQAMEASQKVIKNPALPEGLKWTYYFLLQLLTTVGQCFRRLNIYGINSFYSYFHEKHDEFTTKYENKKSTNKIAASFYYHHLIKSMVKFCDEVIARDEEEARNGKVLKGVFSHPKFERMVEEILFFFESNPENKNSKIIVFTEFRESALEIVTVLENANTSKERAVMRPHIFIGQSREKEKFDQTKFLNKNKKKKSKKKKMGDASDEEESSLPTSAGSTRSSGRLGSSEDAQQKGMNQKQQKDLIKKFKDGTYNILVATSIGEEGLDIGEVDMIVCFDSTSSPIKNIQRMGRTGRKRDGKVLLLYSSNERVKFEKAMDNYEWIQNKIQKGDGINLVASDRIIPADITPVADQRVINIPDENNELVNEASDVDDDEFLKLATQAPKKATKTAKGNKTSKARVDTSAASKPVKRTKQFFMPDDVETGFQNASALVKRVKLNEEENADTPTHEKSFLDSLVESEGDAPQDSDEDILEFLRKDFFDPIQSPKSEASDVQPEVEVQFESKSEPESEPESANGCLNQSQTKAFKALSSLEDDPEFQSRFEATEGFLTKEQLHEFYQNHYRSSQKGSQPILDPNPCLSEAFAHGQIPHSERTKRFVKTVYAIFNMDSQAALKLKAAAGNLSPSREASCMVDD</sequence>
<evidence type="ECO:0000256" key="2">
    <source>
        <dbReference type="ARBA" id="ARBA00009889"/>
    </source>
</evidence>
<comment type="similarity">
    <text evidence="2 9">Belongs to the DEAD box helicase family. DEAH subfamily. FANCM sub-subfamily.</text>
</comment>
<evidence type="ECO:0000256" key="5">
    <source>
        <dbReference type="ARBA" id="ARBA00022806"/>
    </source>
</evidence>
<accession>W6MKT1</accession>
<dbReference type="RefSeq" id="XP_022458654.1">
    <property type="nucleotide sequence ID" value="XM_022602894.1"/>
</dbReference>
<evidence type="ECO:0000256" key="4">
    <source>
        <dbReference type="ARBA" id="ARBA00022801"/>
    </source>
</evidence>
<evidence type="ECO:0000313" key="13">
    <source>
        <dbReference type="EMBL" id="CDK26653.1"/>
    </source>
</evidence>
<keyword evidence="3" id="KW-0547">Nucleotide-binding</keyword>
<dbReference type="GO" id="GO:0043138">
    <property type="term" value="F:3'-5' DNA helicase activity"/>
    <property type="evidence" value="ECO:0007669"/>
    <property type="project" value="EnsemblFungi"/>
</dbReference>
<dbReference type="SMART" id="SM00487">
    <property type="entry name" value="DEXDc"/>
    <property type="match status" value="1"/>
</dbReference>
<comment type="subunit">
    <text evidence="9">Interacts with the MHF histone-fold complex to form the FANCM-MHF complex.</text>
</comment>
<dbReference type="Proteomes" id="UP000019384">
    <property type="component" value="Unassembled WGS sequence"/>
</dbReference>
<dbReference type="GeneID" id="34520042"/>
<feature type="compositionally biased region" description="Basic residues" evidence="10">
    <location>
        <begin position="526"/>
        <end position="537"/>
    </location>
</feature>
<dbReference type="SUPFAM" id="SSF52540">
    <property type="entry name" value="P-loop containing nucleoside triphosphate hydrolases"/>
    <property type="match status" value="1"/>
</dbReference>
<dbReference type="GO" id="GO:0016887">
    <property type="term" value="F:ATP hydrolysis activity"/>
    <property type="evidence" value="ECO:0007669"/>
    <property type="project" value="RHEA"/>
</dbReference>
<organism evidence="13 14">
    <name type="scientific">Kuraishia capsulata CBS 1993</name>
    <dbReference type="NCBI Taxonomy" id="1382522"/>
    <lineage>
        <taxon>Eukaryota</taxon>
        <taxon>Fungi</taxon>
        <taxon>Dikarya</taxon>
        <taxon>Ascomycota</taxon>
        <taxon>Saccharomycotina</taxon>
        <taxon>Pichiomycetes</taxon>
        <taxon>Pichiales</taxon>
        <taxon>Pichiaceae</taxon>
        <taxon>Kuraishia</taxon>
    </lineage>
</organism>
<dbReference type="PANTHER" id="PTHR14025">
    <property type="entry name" value="FANCONI ANEMIA GROUP M FANCM FAMILY MEMBER"/>
    <property type="match status" value="1"/>
</dbReference>
<dbReference type="InterPro" id="IPR027417">
    <property type="entry name" value="P-loop_NTPase"/>
</dbReference>
<keyword evidence="7" id="KW-0539">Nucleus</keyword>
<dbReference type="InterPro" id="IPR044749">
    <property type="entry name" value="FANCM_DEXDc"/>
</dbReference>
<evidence type="ECO:0000259" key="11">
    <source>
        <dbReference type="PROSITE" id="PS51192"/>
    </source>
</evidence>
<dbReference type="GO" id="GO:0033677">
    <property type="term" value="F:DNA/RNA helicase activity"/>
    <property type="evidence" value="ECO:0007669"/>
    <property type="project" value="EnsemblFungi"/>
</dbReference>
<keyword evidence="5" id="KW-0347">Helicase</keyword>
<dbReference type="GO" id="GO:0005634">
    <property type="term" value="C:nucleus"/>
    <property type="evidence" value="ECO:0007669"/>
    <property type="project" value="UniProtKB-SubCell"/>
</dbReference>
<keyword evidence="14" id="KW-1185">Reference proteome</keyword>
<dbReference type="GO" id="GO:0070336">
    <property type="term" value="F:flap-structured DNA binding"/>
    <property type="evidence" value="ECO:0007669"/>
    <property type="project" value="EnsemblFungi"/>
</dbReference>
<dbReference type="SMART" id="SM00490">
    <property type="entry name" value="HELICc"/>
    <property type="match status" value="1"/>
</dbReference>
<dbReference type="HOGENOM" id="CLU_002513_1_0_1"/>
<dbReference type="InterPro" id="IPR039686">
    <property type="entry name" value="FANCM/Mph1-like_ID"/>
</dbReference>
<dbReference type="OrthoDB" id="164902at2759"/>
<dbReference type="GO" id="GO:0045003">
    <property type="term" value="P:double-strand break repair via synthesis-dependent strand annealing"/>
    <property type="evidence" value="ECO:0007669"/>
    <property type="project" value="TreeGrafter"/>
</dbReference>
<reference evidence="13" key="2">
    <citation type="submission" date="2014-02" db="EMBL/GenBank/DDBJ databases">
        <title>Complete DNA sequence of /Kuraishia capsulata/ illustrates novel genomic features among budding yeasts (/Saccharomycotina/).</title>
        <authorList>
            <person name="Morales L."/>
            <person name="Noel B."/>
            <person name="Porcel B."/>
            <person name="Marcet-Houben M."/>
            <person name="Hullo M-F."/>
            <person name="Sacerdot C."/>
            <person name="Tekaia F."/>
            <person name="Leh-Louis V."/>
            <person name="Despons L."/>
            <person name="Khanna V."/>
            <person name="Aury J-M."/>
            <person name="Barbe V."/>
            <person name="Couloux A."/>
            <person name="Labadie K."/>
            <person name="Pelletier E."/>
            <person name="Souciet J-L."/>
            <person name="Boekhout T."/>
            <person name="Gabaldon T."/>
            <person name="Wincker P."/>
            <person name="Dujon B."/>
        </authorList>
    </citation>
    <scope>NUCLEOTIDE SEQUENCE</scope>
    <source>
        <strain evidence="13">CBS 1993</strain>
    </source>
</reference>
<keyword evidence="4" id="KW-0378">Hydrolase</keyword>
<dbReference type="CDD" id="cd18033">
    <property type="entry name" value="DEXDc_FANCM"/>
    <property type="match status" value="1"/>
</dbReference>
<evidence type="ECO:0000256" key="1">
    <source>
        <dbReference type="ARBA" id="ARBA00004123"/>
    </source>
</evidence>
<feature type="domain" description="Helicase ATP-binding" evidence="11">
    <location>
        <begin position="105"/>
        <end position="272"/>
    </location>
</feature>
<evidence type="ECO:0000256" key="3">
    <source>
        <dbReference type="ARBA" id="ARBA00022741"/>
    </source>
</evidence>
<dbReference type="Pfam" id="PF04851">
    <property type="entry name" value="ResIII"/>
    <property type="match status" value="1"/>
</dbReference>
<dbReference type="InterPro" id="IPR001650">
    <property type="entry name" value="Helicase_C-like"/>
</dbReference>
<feature type="compositionally biased region" description="Low complexity" evidence="10">
    <location>
        <begin position="551"/>
        <end position="565"/>
    </location>
</feature>
<keyword evidence="6" id="KW-0067">ATP-binding</keyword>
<dbReference type="Pfam" id="PF00271">
    <property type="entry name" value="Helicase_C"/>
    <property type="match status" value="1"/>
</dbReference>
<evidence type="ECO:0000256" key="7">
    <source>
        <dbReference type="ARBA" id="ARBA00023242"/>
    </source>
</evidence>
<reference evidence="13" key="1">
    <citation type="submission" date="2013-12" db="EMBL/GenBank/DDBJ databases">
        <authorList>
            <person name="Genoscope - CEA"/>
        </authorList>
    </citation>
    <scope>NUCLEOTIDE SEQUENCE</scope>
    <source>
        <strain evidence="13">CBS 1993</strain>
    </source>
</reference>
<dbReference type="GO" id="GO:0060543">
    <property type="term" value="P:negative regulation of strand invasion"/>
    <property type="evidence" value="ECO:0007669"/>
    <property type="project" value="EnsemblFungi"/>
</dbReference>
<comment type="catalytic activity">
    <reaction evidence="8 9">
        <text>ATP + H2O = ADP + phosphate + H(+)</text>
        <dbReference type="Rhea" id="RHEA:13065"/>
        <dbReference type="ChEBI" id="CHEBI:15377"/>
        <dbReference type="ChEBI" id="CHEBI:15378"/>
        <dbReference type="ChEBI" id="CHEBI:30616"/>
        <dbReference type="ChEBI" id="CHEBI:43474"/>
        <dbReference type="ChEBI" id="CHEBI:456216"/>
        <dbReference type="EC" id="3.6.4.12"/>
    </reaction>
</comment>
<dbReference type="CDD" id="cd12091">
    <property type="entry name" value="FANCM_ID"/>
    <property type="match status" value="1"/>
</dbReference>
<evidence type="ECO:0000256" key="10">
    <source>
        <dbReference type="SAM" id="MobiDB-lite"/>
    </source>
</evidence>
<dbReference type="EC" id="3.6.4.12" evidence="9"/>
<dbReference type="GO" id="GO:0005524">
    <property type="term" value="F:ATP binding"/>
    <property type="evidence" value="ECO:0007669"/>
    <property type="project" value="UniProtKB-UniRule"/>
</dbReference>
<name>W6MKT1_9ASCO</name>
<dbReference type="PROSITE" id="PS51194">
    <property type="entry name" value="HELICASE_CTER"/>
    <property type="match status" value="1"/>
</dbReference>
<dbReference type="GO" id="GO:0033567">
    <property type="term" value="P:DNA replication, Okazaki fragment processing"/>
    <property type="evidence" value="ECO:0007669"/>
    <property type="project" value="EnsemblFungi"/>
</dbReference>
<evidence type="ECO:0000313" key="14">
    <source>
        <dbReference type="Proteomes" id="UP000019384"/>
    </source>
</evidence>
<feature type="region of interest" description="Disordered" evidence="10">
    <location>
        <begin position="520"/>
        <end position="579"/>
    </location>
</feature>
<dbReference type="GO" id="GO:0000400">
    <property type="term" value="F:four-way junction DNA binding"/>
    <property type="evidence" value="ECO:0007669"/>
    <property type="project" value="TreeGrafter"/>
</dbReference>
<dbReference type="EMBL" id="HG793127">
    <property type="protein sequence ID" value="CDK26653.1"/>
    <property type="molecule type" value="Genomic_DNA"/>
</dbReference>
<proteinExistence type="inferred from homology"/>
<comment type="subcellular location">
    <subcellularLocation>
        <location evidence="1 9">Nucleus</location>
    </subcellularLocation>
</comment>
<comment type="function">
    <text evidence="9">ATP-dependent DNA helicase involved in DNA damage repair by homologous recombination and in genome maintenance. Capable of unwinding D-loops. Plays a role in limiting crossover recombinants during mitotic DNA double-strand break (DSB) repair. Component of a FANCM-MHF complex which promotes gene conversion at blocked replication forks, probably by reversal of the stalled fork.</text>
</comment>
<dbReference type="GO" id="GO:0009378">
    <property type="term" value="F:four-way junction helicase activity"/>
    <property type="evidence" value="ECO:0007669"/>
    <property type="project" value="TreeGrafter"/>
</dbReference>
<dbReference type="GO" id="GO:0036297">
    <property type="term" value="P:interstrand cross-link repair"/>
    <property type="evidence" value="ECO:0007669"/>
    <property type="project" value="EnsemblFungi"/>
</dbReference>
<dbReference type="GO" id="GO:0007535">
    <property type="term" value="P:donor selection"/>
    <property type="evidence" value="ECO:0007669"/>
    <property type="project" value="EnsemblFungi"/>
</dbReference>